<feature type="domain" description="Response regulatory" evidence="2">
    <location>
        <begin position="27"/>
        <end position="144"/>
    </location>
</feature>
<dbReference type="CDD" id="cd01948">
    <property type="entry name" value="EAL"/>
    <property type="match status" value="1"/>
</dbReference>
<dbReference type="PROSITE" id="PS50110">
    <property type="entry name" value="RESPONSE_REGULATORY"/>
    <property type="match status" value="1"/>
</dbReference>
<organism evidence="6 7">
    <name type="scientific">Pseudogulbenkiania ferrooxidans 2002</name>
    <dbReference type="NCBI Taxonomy" id="279714"/>
    <lineage>
        <taxon>Bacteria</taxon>
        <taxon>Pseudomonadati</taxon>
        <taxon>Pseudomonadota</taxon>
        <taxon>Betaproteobacteria</taxon>
        <taxon>Neisseriales</taxon>
        <taxon>Chromobacteriaceae</taxon>
        <taxon>Pseudogulbenkiania</taxon>
    </lineage>
</organism>
<dbReference type="SUPFAM" id="SSF141868">
    <property type="entry name" value="EAL domain-like"/>
    <property type="match status" value="1"/>
</dbReference>
<dbReference type="InterPro" id="IPR043128">
    <property type="entry name" value="Rev_trsase/Diguanyl_cyclase"/>
</dbReference>
<protein>
    <submittedName>
        <fullName evidence="6">Response regulator receiver modulated diguanylate cyclase/phosphodiesterase with PAS/PAC sensor(S)</fullName>
    </submittedName>
</protein>
<dbReference type="PROSITE" id="PS50883">
    <property type="entry name" value="EAL"/>
    <property type="match status" value="1"/>
</dbReference>
<dbReference type="CDD" id="cd01949">
    <property type="entry name" value="GGDEF"/>
    <property type="match status" value="1"/>
</dbReference>
<keyword evidence="7" id="KW-1185">Reference proteome</keyword>
<name>B9YZ28_9NEIS</name>
<dbReference type="Gene3D" id="3.40.50.2300">
    <property type="match status" value="1"/>
</dbReference>
<evidence type="ECO:0000259" key="3">
    <source>
        <dbReference type="PROSITE" id="PS50112"/>
    </source>
</evidence>
<dbReference type="Gene3D" id="3.20.20.450">
    <property type="entry name" value="EAL domain"/>
    <property type="match status" value="1"/>
</dbReference>
<dbReference type="Proteomes" id="UP000003165">
    <property type="component" value="Unassembled WGS sequence"/>
</dbReference>
<evidence type="ECO:0000313" key="7">
    <source>
        <dbReference type="Proteomes" id="UP000003165"/>
    </source>
</evidence>
<dbReference type="InterPro" id="IPR029787">
    <property type="entry name" value="Nucleotide_cyclase"/>
</dbReference>
<dbReference type="FunFam" id="3.30.70.270:FF:000001">
    <property type="entry name" value="Diguanylate cyclase domain protein"/>
    <property type="match status" value="1"/>
</dbReference>
<proteinExistence type="predicted"/>
<keyword evidence="1" id="KW-0597">Phosphoprotein</keyword>
<reference evidence="6 7" key="1">
    <citation type="submission" date="2009-02" db="EMBL/GenBank/DDBJ databases">
        <title>Sequencing of the draft genome and assembly of Lutiella nitroferrum 2002.</title>
        <authorList>
            <consortium name="US DOE Joint Genome Institute (JGI-PGF)"/>
            <person name="Lucas S."/>
            <person name="Copeland A."/>
            <person name="Lapidus A."/>
            <person name="Glavina del Rio T."/>
            <person name="Tice H."/>
            <person name="Bruce D."/>
            <person name="Goodwin L."/>
            <person name="Pitluck S."/>
            <person name="Larimer F."/>
            <person name="Land M.L."/>
            <person name="Hauser L."/>
            <person name="Coates J.D."/>
        </authorList>
    </citation>
    <scope>NUCLEOTIDE SEQUENCE [LARGE SCALE GENOMIC DNA]</scope>
    <source>
        <strain evidence="6 7">2002</strain>
    </source>
</reference>
<dbReference type="SMART" id="SM00267">
    <property type="entry name" value="GGDEF"/>
    <property type="match status" value="1"/>
</dbReference>
<dbReference type="eggNOG" id="COG5001">
    <property type="taxonomic scope" value="Bacteria"/>
</dbReference>
<dbReference type="SUPFAM" id="SSF52172">
    <property type="entry name" value="CheY-like"/>
    <property type="match status" value="1"/>
</dbReference>
<dbReference type="Pfam" id="PF00990">
    <property type="entry name" value="GGDEF"/>
    <property type="match status" value="1"/>
</dbReference>
<dbReference type="InterPro" id="IPR052155">
    <property type="entry name" value="Biofilm_reg_signaling"/>
</dbReference>
<dbReference type="InterPro" id="IPR000014">
    <property type="entry name" value="PAS"/>
</dbReference>
<dbReference type="Pfam" id="PF00072">
    <property type="entry name" value="Response_reg"/>
    <property type="match status" value="1"/>
</dbReference>
<dbReference type="PROSITE" id="PS50887">
    <property type="entry name" value="GGDEF"/>
    <property type="match status" value="1"/>
</dbReference>
<dbReference type="Pfam" id="PF13426">
    <property type="entry name" value="PAS_9"/>
    <property type="match status" value="1"/>
</dbReference>
<feature type="domain" description="GGDEF" evidence="5">
    <location>
        <begin position="320"/>
        <end position="453"/>
    </location>
</feature>
<evidence type="ECO:0000259" key="4">
    <source>
        <dbReference type="PROSITE" id="PS50883"/>
    </source>
</evidence>
<dbReference type="PANTHER" id="PTHR44757:SF2">
    <property type="entry name" value="BIOFILM ARCHITECTURE MAINTENANCE PROTEIN MBAA"/>
    <property type="match status" value="1"/>
</dbReference>
<dbReference type="InterPro" id="IPR035919">
    <property type="entry name" value="EAL_sf"/>
</dbReference>
<dbReference type="InterPro" id="IPR001633">
    <property type="entry name" value="EAL_dom"/>
</dbReference>
<dbReference type="NCBIfam" id="TIGR00229">
    <property type="entry name" value="sensory_box"/>
    <property type="match status" value="1"/>
</dbReference>
<comment type="caution">
    <text evidence="6">The sequence shown here is derived from an EMBL/GenBank/DDBJ whole genome shotgun (WGS) entry which is preliminary data.</text>
</comment>
<dbReference type="RefSeq" id="WP_008952383.1">
    <property type="nucleotide sequence ID" value="NZ_ACIS01000001.1"/>
</dbReference>
<dbReference type="CDD" id="cd00130">
    <property type="entry name" value="PAS"/>
    <property type="match status" value="1"/>
</dbReference>
<dbReference type="SMART" id="SM00091">
    <property type="entry name" value="PAS"/>
    <property type="match status" value="1"/>
</dbReference>
<dbReference type="eggNOG" id="COG3437">
    <property type="taxonomic scope" value="Bacteria"/>
</dbReference>
<evidence type="ECO:0000256" key="1">
    <source>
        <dbReference type="PROSITE-ProRule" id="PRU00169"/>
    </source>
</evidence>
<dbReference type="Pfam" id="PF00563">
    <property type="entry name" value="EAL"/>
    <property type="match status" value="1"/>
</dbReference>
<dbReference type="PROSITE" id="PS50112">
    <property type="entry name" value="PAS"/>
    <property type="match status" value="1"/>
</dbReference>
<dbReference type="SMART" id="SM00052">
    <property type="entry name" value="EAL"/>
    <property type="match status" value="1"/>
</dbReference>
<dbReference type="SUPFAM" id="SSF55073">
    <property type="entry name" value="Nucleotide cyclase"/>
    <property type="match status" value="1"/>
</dbReference>
<evidence type="ECO:0000259" key="2">
    <source>
        <dbReference type="PROSITE" id="PS50110"/>
    </source>
</evidence>
<feature type="domain" description="EAL" evidence="4">
    <location>
        <begin position="462"/>
        <end position="717"/>
    </location>
</feature>
<dbReference type="SMART" id="SM00448">
    <property type="entry name" value="REC"/>
    <property type="match status" value="1"/>
</dbReference>
<accession>B9YZ28</accession>
<evidence type="ECO:0000259" key="5">
    <source>
        <dbReference type="PROSITE" id="PS50887"/>
    </source>
</evidence>
<dbReference type="GO" id="GO:0000160">
    <property type="term" value="P:phosphorelay signal transduction system"/>
    <property type="evidence" value="ECO:0007669"/>
    <property type="project" value="InterPro"/>
</dbReference>
<dbReference type="eggNOG" id="COG5000">
    <property type="taxonomic scope" value="Bacteria"/>
</dbReference>
<dbReference type="InterPro" id="IPR000160">
    <property type="entry name" value="GGDEF_dom"/>
</dbReference>
<sequence>MAHADLIAPRHDTGTPAAAAKSERLPVVLSIDDKAVNLRVIEVVLEPLPCQVVSLGSGEEALKYLLTQPVSVILLDVSMPGMDGYEVAMLIRGRRQTRSTPILFITAAMCEEQDIQRGYSCGAIDYLVKPFDPLTLRSKVRLLLEYDQQKRQLLSAYQRLDEQRDYYQSLLSSAGEGVIGVSPDGIVRFANPATQNLLGMSAEHLVGYPIQQLFHESDRATDWDSSPFAIACRDNVEVLHEETMLYPPGRPPLPVSLRCSPMGGQQQGLVVIFRDIRQQLETESQLRQQALTDYLTGLLNRNGFTIMLEKVLSHAERSHQGLGLLFLDLDRFKEINDRLGHKVGDIVLQQVAERLRGCLRREDHIARLGGDEFIIILEQLESPDRAAYSAQRIIAALEPPLQIDDDTLTVRASIGIATYPDCGRTVTSLIEAADVAMYRAKEEGHHLYHFFTTEMNQRVQERLRREQQLRQALAEQQLFLLYQPQQDLHNGRLVGIEALLRWQPPGQPVQPAGAFLPLLEESGLIMAFGERSIELACRQRAAWLVEGWLDSACPLSINLSARQLADDKLPGKLDYMLKHYGIPPALIELEFHEAALDQHNTKVIENLHCLGMMGLRLALDDFGSELGELAILRRFPISTLKIGQALIKTLADSPRDQAIITATAQLTRALGIRLLAAGVETPAQRELLQALGIPAAQGHSIAKPMTPGELAARFDRR</sequence>
<feature type="domain" description="PAS" evidence="3">
    <location>
        <begin position="163"/>
        <end position="219"/>
    </location>
</feature>
<dbReference type="GO" id="GO:0003824">
    <property type="term" value="F:catalytic activity"/>
    <property type="evidence" value="ECO:0007669"/>
    <property type="project" value="UniProtKB-ARBA"/>
</dbReference>
<dbReference type="SUPFAM" id="SSF55785">
    <property type="entry name" value="PYP-like sensor domain (PAS domain)"/>
    <property type="match status" value="1"/>
</dbReference>
<dbReference type="Gene3D" id="3.30.70.270">
    <property type="match status" value="1"/>
</dbReference>
<evidence type="ECO:0000313" key="6">
    <source>
        <dbReference type="EMBL" id="EEG10381.1"/>
    </source>
</evidence>
<gene>
    <name evidence="6" type="ORF">FuraDRAFT_0363</name>
</gene>
<dbReference type="PANTHER" id="PTHR44757">
    <property type="entry name" value="DIGUANYLATE CYCLASE DGCP"/>
    <property type="match status" value="1"/>
</dbReference>
<dbReference type="InterPro" id="IPR011006">
    <property type="entry name" value="CheY-like_superfamily"/>
</dbReference>
<dbReference type="AlphaFoldDB" id="B9YZ28"/>
<dbReference type="NCBIfam" id="TIGR00254">
    <property type="entry name" value="GGDEF"/>
    <property type="match status" value="1"/>
</dbReference>
<dbReference type="InterPro" id="IPR035965">
    <property type="entry name" value="PAS-like_dom_sf"/>
</dbReference>
<dbReference type="EMBL" id="ACIS01000001">
    <property type="protein sequence ID" value="EEG10381.1"/>
    <property type="molecule type" value="Genomic_DNA"/>
</dbReference>
<dbReference type="InterPro" id="IPR001789">
    <property type="entry name" value="Sig_transdc_resp-reg_receiver"/>
</dbReference>
<feature type="modified residue" description="4-aspartylphosphate" evidence="1">
    <location>
        <position position="76"/>
    </location>
</feature>
<dbReference type="Gene3D" id="3.30.450.20">
    <property type="entry name" value="PAS domain"/>
    <property type="match status" value="1"/>
</dbReference>